<comment type="caution">
    <text evidence="5">The sequence shown here is derived from an EMBL/GenBank/DDBJ whole genome shotgun (WGS) entry which is preliminary data.</text>
</comment>
<dbReference type="PANTHER" id="PTHR23152">
    <property type="entry name" value="2-OXOGLUTARATE DEHYDROGENASE"/>
    <property type="match status" value="1"/>
</dbReference>
<feature type="non-terminal residue" evidence="5">
    <location>
        <position position="1"/>
    </location>
</feature>
<keyword evidence="4" id="KW-0786">Thiamine pyrophosphate</keyword>
<evidence type="ECO:0000313" key="5">
    <source>
        <dbReference type="EMBL" id="GFH32684.1"/>
    </source>
</evidence>
<evidence type="ECO:0000256" key="1">
    <source>
        <dbReference type="ARBA" id="ARBA00001964"/>
    </source>
</evidence>
<evidence type="ECO:0000313" key="6">
    <source>
        <dbReference type="Proteomes" id="UP000485058"/>
    </source>
</evidence>
<evidence type="ECO:0000256" key="2">
    <source>
        <dbReference type="ARBA" id="ARBA00006936"/>
    </source>
</evidence>
<comment type="similarity">
    <text evidence="2">Belongs to the alpha-ketoglutarate dehydrogenase family.</text>
</comment>
<comment type="cofactor">
    <cofactor evidence="1">
        <name>thiamine diphosphate</name>
        <dbReference type="ChEBI" id="CHEBI:58937"/>
    </cofactor>
</comment>
<keyword evidence="6" id="KW-1185">Reference proteome</keyword>
<gene>
    <name evidence="5" type="ORF">HaLaN_31942</name>
</gene>
<dbReference type="Proteomes" id="UP000485058">
    <property type="component" value="Unassembled WGS sequence"/>
</dbReference>
<dbReference type="GO" id="GO:0006099">
    <property type="term" value="P:tricarboxylic acid cycle"/>
    <property type="evidence" value="ECO:0007669"/>
    <property type="project" value="TreeGrafter"/>
</dbReference>
<dbReference type="InterPro" id="IPR011603">
    <property type="entry name" value="2oxoglutarate_DH_E1"/>
</dbReference>
<dbReference type="Gene3D" id="3.40.50.12470">
    <property type="match status" value="1"/>
</dbReference>
<accession>A0A6A0AKX2</accession>
<sequence>MTRVSLEVLKSVGHAITDLPSNFTPHKQIKKVYEARRAMIDSGEGVDWGFAEALAFGTLLVEGNHVRLSGQD</sequence>
<dbReference type="GO" id="GO:0030976">
    <property type="term" value="F:thiamine pyrophosphate binding"/>
    <property type="evidence" value="ECO:0007669"/>
    <property type="project" value="InterPro"/>
</dbReference>
<proteinExistence type="inferred from homology"/>
<dbReference type="GO" id="GO:0045252">
    <property type="term" value="C:oxoglutarate dehydrogenase complex"/>
    <property type="evidence" value="ECO:0007669"/>
    <property type="project" value="TreeGrafter"/>
</dbReference>
<keyword evidence="3" id="KW-0560">Oxidoreductase</keyword>
<evidence type="ECO:0000256" key="4">
    <source>
        <dbReference type="ARBA" id="ARBA00023052"/>
    </source>
</evidence>
<reference evidence="5 6" key="1">
    <citation type="submission" date="2020-02" db="EMBL/GenBank/DDBJ databases">
        <title>Draft genome sequence of Haematococcus lacustris strain NIES-144.</title>
        <authorList>
            <person name="Morimoto D."/>
            <person name="Nakagawa S."/>
            <person name="Yoshida T."/>
            <person name="Sawayama S."/>
        </authorList>
    </citation>
    <scope>NUCLEOTIDE SEQUENCE [LARGE SCALE GENOMIC DNA]</scope>
    <source>
        <strain evidence="5 6">NIES-144</strain>
    </source>
</reference>
<protein>
    <submittedName>
        <fullName evidence="5">Transket_pyr domain-containing protein</fullName>
    </submittedName>
</protein>
<dbReference type="AlphaFoldDB" id="A0A6A0AKX2"/>
<dbReference type="EMBL" id="BLLF01006972">
    <property type="protein sequence ID" value="GFH32684.1"/>
    <property type="molecule type" value="Genomic_DNA"/>
</dbReference>
<dbReference type="GO" id="GO:0004591">
    <property type="term" value="F:oxoglutarate dehydrogenase (succinyl-transferring) activity"/>
    <property type="evidence" value="ECO:0007669"/>
    <property type="project" value="TreeGrafter"/>
</dbReference>
<dbReference type="PANTHER" id="PTHR23152:SF4">
    <property type="entry name" value="2-OXOADIPATE DEHYDROGENASE COMPLEX COMPONENT E1"/>
    <property type="match status" value="1"/>
</dbReference>
<name>A0A6A0AKX2_HAELA</name>
<evidence type="ECO:0000256" key="3">
    <source>
        <dbReference type="ARBA" id="ARBA00023002"/>
    </source>
</evidence>
<dbReference type="GO" id="GO:0005739">
    <property type="term" value="C:mitochondrion"/>
    <property type="evidence" value="ECO:0007669"/>
    <property type="project" value="TreeGrafter"/>
</dbReference>
<organism evidence="5 6">
    <name type="scientific">Haematococcus lacustris</name>
    <name type="common">Green alga</name>
    <name type="synonym">Haematococcus pluvialis</name>
    <dbReference type="NCBI Taxonomy" id="44745"/>
    <lineage>
        <taxon>Eukaryota</taxon>
        <taxon>Viridiplantae</taxon>
        <taxon>Chlorophyta</taxon>
        <taxon>core chlorophytes</taxon>
        <taxon>Chlorophyceae</taxon>
        <taxon>CS clade</taxon>
        <taxon>Chlamydomonadales</taxon>
        <taxon>Haematococcaceae</taxon>
        <taxon>Haematococcus</taxon>
    </lineage>
</organism>
<feature type="non-terminal residue" evidence="5">
    <location>
        <position position="72"/>
    </location>
</feature>